<feature type="signal peptide" evidence="1">
    <location>
        <begin position="1"/>
        <end position="21"/>
    </location>
</feature>
<evidence type="ECO:0000256" key="1">
    <source>
        <dbReference type="SAM" id="SignalP"/>
    </source>
</evidence>
<organism evidence="2 3">
    <name type="scientific">Glaciecola punicea ACAM 611</name>
    <dbReference type="NCBI Taxonomy" id="1121923"/>
    <lineage>
        <taxon>Bacteria</taxon>
        <taxon>Pseudomonadati</taxon>
        <taxon>Pseudomonadota</taxon>
        <taxon>Gammaproteobacteria</taxon>
        <taxon>Alteromonadales</taxon>
        <taxon>Alteromonadaceae</taxon>
        <taxon>Glaciecola</taxon>
    </lineage>
</organism>
<gene>
    <name evidence="2" type="ORF">GPUN_1043</name>
</gene>
<proteinExistence type="predicted"/>
<name>H5TA47_9ALTE</name>
<accession>H5TA47</accession>
<reference evidence="2 3" key="2">
    <citation type="journal article" date="2017" name="Antonie Van Leeuwenhoek">
        <title>Rhizobium rhizosphaerae sp. nov., a novel species isolated from rice rhizosphere.</title>
        <authorList>
            <person name="Zhao J.J."/>
            <person name="Zhang J."/>
            <person name="Zhang R.J."/>
            <person name="Zhang C.W."/>
            <person name="Yin H.Q."/>
            <person name="Zhang X.X."/>
        </authorList>
    </citation>
    <scope>NUCLEOTIDE SEQUENCE [LARGE SCALE GENOMIC DNA]</scope>
    <source>
        <strain evidence="2 3">ACAM 611</strain>
    </source>
</reference>
<dbReference type="eggNOG" id="ENOG5032RT1">
    <property type="taxonomic scope" value="Bacteria"/>
</dbReference>
<keyword evidence="3" id="KW-1185">Reference proteome</keyword>
<sequence>MKKLMLLAFVLLLGGCSAKFAYNNVDWLIHWYIDDYVELDNAQEDMFDDMLGNWMLWHRQQELPQYKRQLSDIVTDIKNNNITEQSITQHRERARGHWVRARSHVAPDLVALGATLSQEQVIYLFANLEKRNVEDEEELKENQALSSNQRVEKWIERNQKGMRRWLGKLSDEQEAFIATFYQRFESTRPFWLAYKREYQQQLRRVFALAERDETFEQKMHELIVNPDQFRSLEFKTAMNANTAAGSEYLIGLMSLTSTKQIERLLDEIDDLQNDLRGLQR</sequence>
<dbReference type="AlphaFoldDB" id="H5TA47"/>
<feature type="chain" id="PRO_5005683252" description="Lipoprotein" evidence="1">
    <location>
        <begin position="22"/>
        <end position="280"/>
    </location>
</feature>
<dbReference type="EMBL" id="BAET01000008">
    <property type="protein sequence ID" value="GAB55174.1"/>
    <property type="molecule type" value="Genomic_DNA"/>
</dbReference>
<dbReference type="PIRSF" id="PIRSF028200">
    <property type="entry name" value="UCP028200"/>
    <property type="match status" value="1"/>
</dbReference>
<dbReference type="Pfam" id="PF19795">
    <property type="entry name" value="DUF6279"/>
    <property type="match status" value="1"/>
</dbReference>
<evidence type="ECO:0000313" key="2">
    <source>
        <dbReference type="EMBL" id="GAB55174.1"/>
    </source>
</evidence>
<keyword evidence="1" id="KW-0732">Signal</keyword>
<dbReference type="PROSITE" id="PS51257">
    <property type="entry name" value="PROKAR_LIPOPROTEIN"/>
    <property type="match status" value="1"/>
</dbReference>
<dbReference type="OrthoDB" id="5767052at2"/>
<dbReference type="RefSeq" id="WP_006004051.1">
    <property type="nucleotide sequence ID" value="NZ_BAET01000008.1"/>
</dbReference>
<evidence type="ECO:0008006" key="4">
    <source>
        <dbReference type="Google" id="ProtNLM"/>
    </source>
</evidence>
<evidence type="ECO:0000313" key="3">
    <source>
        <dbReference type="Proteomes" id="UP000053586"/>
    </source>
</evidence>
<dbReference type="InterPro" id="IPR016875">
    <property type="entry name" value="UCP028200"/>
</dbReference>
<reference evidence="2 3" key="1">
    <citation type="journal article" date="2012" name="J. Bacteriol.">
        <title>Genome sequence of proteorhodopsin-containing sea ice bacterium Glaciecola punicea ACAM 611T.</title>
        <authorList>
            <person name="Qin Q.-L."/>
            <person name="Xie B.-B."/>
            <person name="Shu Y.-L."/>
            <person name="Rong J.-C."/>
            <person name="Zhao D.-L."/>
            <person name="Zhang X.-Y."/>
            <person name="Chen X.-L."/>
            <person name="Zhou B.-C."/>
            <person name="Zhanga Y.-Z."/>
        </authorList>
    </citation>
    <scope>NUCLEOTIDE SEQUENCE [LARGE SCALE GENOMIC DNA]</scope>
    <source>
        <strain evidence="2 3">ACAM 611</strain>
    </source>
</reference>
<comment type="caution">
    <text evidence="2">The sequence shown here is derived from an EMBL/GenBank/DDBJ whole genome shotgun (WGS) entry which is preliminary data.</text>
</comment>
<protein>
    <recommendedName>
        <fullName evidence="4">Lipoprotein</fullName>
    </recommendedName>
</protein>
<dbReference type="STRING" id="56804.BAE46_01775"/>
<dbReference type="Proteomes" id="UP000053586">
    <property type="component" value="Unassembled WGS sequence"/>
</dbReference>